<evidence type="ECO:0000256" key="4">
    <source>
        <dbReference type="ARBA" id="ARBA00023159"/>
    </source>
</evidence>
<evidence type="ECO:0000256" key="5">
    <source>
        <dbReference type="ARBA" id="ARBA00023163"/>
    </source>
</evidence>
<dbReference type="CDD" id="cd06124">
    <property type="entry name" value="cupin_NimR-like_N"/>
    <property type="match status" value="1"/>
</dbReference>
<dbReference type="EMBL" id="JACIIX010000013">
    <property type="protein sequence ID" value="MBB6211713.1"/>
    <property type="molecule type" value="Genomic_DNA"/>
</dbReference>
<dbReference type="GO" id="GO:0003700">
    <property type="term" value="F:DNA-binding transcription factor activity"/>
    <property type="evidence" value="ECO:0007669"/>
    <property type="project" value="InterPro"/>
</dbReference>
<dbReference type="InterPro" id="IPR011051">
    <property type="entry name" value="RmlC_Cupin_sf"/>
</dbReference>
<evidence type="ECO:0000313" key="8">
    <source>
        <dbReference type="Proteomes" id="UP000544872"/>
    </source>
</evidence>
<keyword evidence="3 7" id="KW-0238">DNA-binding</keyword>
<sequence length="272" mass="29881">MEIDYLTQALTSGQADTPILTVVGDLEVEEHTPHTHAHGQLIGCIRGVLSIRTERATWVIPARHGVWVPPLHPHSGWSQGVFTGWGLYVDPGHCSLLPDQPSIVEPSPLLWEAALRSAGWQAGPLTDRQRRLADVILDELHALQPRPLGLPLPQDDRLRQITGALLADPTDRRTLDDWATRIGTSPRTLSRRFVSETSLSFTEWSQRARLMRSLQMLADGASVTTTAIDCGYTSISAFIALFRRHFGVTPSHYAPTCAPALADAQPKADSGR</sequence>
<dbReference type="InterPro" id="IPR018062">
    <property type="entry name" value="HTH_AraC-typ_CS"/>
</dbReference>
<dbReference type="Gene3D" id="1.10.10.60">
    <property type="entry name" value="Homeodomain-like"/>
    <property type="match status" value="1"/>
</dbReference>
<dbReference type="GO" id="GO:0043565">
    <property type="term" value="F:sequence-specific DNA binding"/>
    <property type="evidence" value="ECO:0007669"/>
    <property type="project" value="InterPro"/>
</dbReference>
<dbReference type="SUPFAM" id="SSF46689">
    <property type="entry name" value="Homeodomain-like"/>
    <property type="match status" value="1"/>
</dbReference>
<keyword evidence="4" id="KW-0010">Activator</keyword>
<reference evidence="7 8" key="1">
    <citation type="submission" date="2020-08" db="EMBL/GenBank/DDBJ databases">
        <title>Genomic Encyclopedia of Type Strains, Phase IV (KMG-IV): sequencing the most valuable type-strain genomes for metagenomic binning, comparative biology and taxonomic classification.</title>
        <authorList>
            <person name="Goeker M."/>
        </authorList>
    </citation>
    <scope>NUCLEOTIDE SEQUENCE [LARGE SCALE GENOMIC DNA]</scope>
    <source>
        <strain evidence="7 8">DSM 11590</strain>
    </source>
</reference>
<evidence type="ECO:0000256" key="2">
    <source>
        <dbReference type="ARBA" id="ARBA00023015"/>
    </source>
</evidence>
<dbReference type="InterPro" id="IPR003313">
    <property type="entry name" value="AraC-bd"/>
</dbReference>
<organism evidence="7 8">
    <name type="scientific">Novispirillum itersonii</name>
    <name type="common">Aquaspirillum itersonii</name>
    <dbReference type="NCBI Taxonomy" id="189"/>
    <lineage>
        <taxon>Bacteria</taxon>
        <taxon>Pseudomonadati</taxon>
        <taxon>Pseudomonadota</taxon>
        <taxon>Alphaproteobacteria</taxon>
        <taxon>Rhodospirillales</taxon>
        <taxon>Novispirillaceae</taxon>
        <taxon>Novispirillum</taxon>
    </lineage>
</organism>
<dbReference type="AlphaFoldDB" id="A0A7X0DN25"/>
<protein>
    <submittedName>
        <fullName evidence="7">AraC-like DNA-binding protein</fullName>
    </submittedName>
</protein>
<keyword evidence="5" id="KW-0804">Transcription</keyword>
<feature type="domain" description="HTH araC/xylS-type" evidence="6">
    <location>
        <begin position="159"/>
        <end position="256"/>
    </location>
</feature>
<dbReference type="FunFam" id="1.10.10.60:FF:000132">
    <property type="entry name" value="AraC family transcriptional regulator"/>
    <property type="match status" value="1"/>
</dbReference>
<dbReference type="PANTHER" id="PTHR11019:SF159">
    <property type="entry name" value="TRANSCRIPTIONAL REGULATOR-RELATED"/>
    <property type="match status" value="1"/>
</dbReference>
<dbReference type="PRINTS" id="PR00032">
    <property type="entry name" value="HTHARAC"/>
</dbReference>
<dbReference type="Pfam" id="PF12833">
    <property type="entry name" value="HTH_18"/>
    <property type="match status" value="1"/>
</dbReference>
<dbReference type="InterPro" id="IPR020449">
    <property type="entry name" value="Tscrpt_reg_AraC-type_HTH"/>
</dbReference>
<proteinExistence type="predicted"/>
<keyword evidence="8" id="KW-1185">Reference proteome</keyword>
<dbReference type="RefSeq" id="WP_184264731.1">
    <property type="nucleotide sequence ID" value="NZ_JACIIX010000013.1"/>
</dbReference>
<dbReference type="PANTHER" id="PTHR11019">
    <property type="entry name" value="HTH-TYPE TRANSCRIPTIONAL REGULATOR NIMR"/>
    <property type="match status" value="1"/>
</dbReference>
<dbReference type="InterPro" id="IPR018060">
    <property type="entry name" value="HTH_AraC"/>
</dbReference>
<keyword evidence="2" id="KW-0805">Transcription regulation</keyword>
<evidence type="ECO:0000313" key="7">
    <source>
        <dbReference type="EMBL" id="MBB6211713.1"/>
    </source>
</evidence>
<dbReference type="Pfam" id="PF02311">
    <property type="entry name" value="AraC_binding"/>
    <property type="match status" value="1"/>
</dbReference>
<dbReference type="Proteomes" id="UP000544872">
    <property type="component" value="Unassembled WGS sequence"/>
</dbReference>
<evidence type="ECO:0000256" key="3">
    <source>
        <dbReference type="ARBA" id="ARBA00023125"/>
    </source>
</evidence>
<dbReference type="InterPro" id="IPR009057">
    <property type="entry name" value="Homeodomain-like_sf"/>
</dbReference>
<dbReference type="SMART" id="SM00342">
    <property type="entry name" value="HTH_ARAC"/>
    <property type="match status" value="1"/>
</dbReference>
<dbReference type="SUPFAM" id="SSF51182">
    <property type="entry name" value="RmlC-like cupins"/>
    <property type="match status" value="1"/>
</dbReference>
<gene>
    <name evidence="7" type="ORF">FHS48_003156</name>
</gene>
<dbReference type="PROSITE" id="PS00041">
    <property type="entry name" value="HTH_ARAC_FAMILY_1"/>
    <property type="match status" value="1"/>
</dbReference>
<accession>A0A7X0DN25</accession>
<keyword evidence="1" id="KW-0678">Repressor</keyword>
<name>A0A7X0DN25_NOVIT</name>
<dbReference type="PROSITE" id="PS01124">
    <property type="entry name" value="HTH_ARAC_FAMILY_2"/>
    <property type="match status" value="1"/>
</dbReference>
<evidence type="ECO:0000259" key="6">
    <source>
        <dbReference type="PROSITE" id="PS01124"/>
    </source>
</evidence>
<comment type="caution">
    <text evidence="7">The sequence shown here is derived from an EMBL/GenBank/DDBJ whole genome shotgun (WGS) entry which is preliminary data.</text>
</comment>
<evidence type="ECO:0000256" key="1">
    <source>
        <dbReference type="ARBA" id="ARBA00022491"/>
    </source>
</evidence>